<evidence type="ECO:0000313" key="1">
    <source>
        <dbReference type="EMBL" id="KAJ1145027.1"/>
    </source>
</evidence>
<organism evidence="1 2">
    <name type="scientific">Pleurodeles waltl</name>
    <name type="common">Iberian ribbed newt</name>
    <dbReference type="NCBI Taxonomy" id="8319"/>
    <lineage>
        <taxon>Eukaryota</taxon>
        <taxon>Metazoa</taxon>
        <taxon>Chordata</taxon>
        <taxon>Craniata</taxon>
        <taxon>Vertebrata</taxon>
        <taxon>Euteleostomi</taxon>
        <taxon>Amphibia</taxon>
        <taxon>Batrachia</taxon>
        <taxon>Caudata</taxon>
        <taxon>Salamandroidea</taxon>
        <taxon>Salamandridae</taxon>
        <taxon>Pleurodelinae</taxon>
        <taxon>Pleurodeles</taxon>
    </lineage>
</organism>
<comment type="caution">
    <text evidence="1">The sequence shown here is derived from an EMBL/GenBank/DDBJ whole genome shotgun (WGS) entry which is preliminary data.</text>
</comment>
<name>A0AAV7QZP2_PLEWA</name>
<dbReference type="Proteomes" id="UP001066276">
    <property type="component" value="Chromosome 6"/>
</dbReference>
<gene>
    <name evidence="1" type="ORF">NDU88_011319</name>
</gene>
<keyword evidence="2" id="KW-1185">Reference proteome</keyword>
<reference evidence="1" key="1">
    <citation type="journal article" date="2022" name="bioRxiv">
        <title>Sequencing and chromosome-scale assembly of the giantPleurodeles waltlgenome.</title>
        <authorList>
            <person name="Brown T."/>
            <person name="Elewa A."/>
            <person name="Iarovenko S."/>
            <person name="Subramanian E."/>
            <person name="Araus A.J."/>
            <person name="Petzold A."/>
            <person name="Susuki M."/>
            <person name="Suzuki K.-i.T."/>
            <person name="Hayashi T."/>
            <person name="Toyoda A."/>
            <person name="Oliveira C."/>
            <person name="Osipova E."/>
            <person name="Leigh N.D."/>
            <person name="Simon A."/>
            <person name="Yun M.H."/>
        </authorList>
    </citation>
    <scope>NUCLEOTIDE SEQUENCE</scope>
    <source>
        <strain evidence="1">20211129_DDA</strain>
        <tissue evidence="1">Liver</tissue>
    </source>
</reference>
<proteinExistence type="predicted"/>
<accession>A0AAV7QZP2</accession>
<evidence type="ECO:0000313" key="2">
    <source>
        <dbReference type="Proteomes" id="UP001066276"/>
    </source>
</evidence>
<dbReference type="EMBL" id="JANPWB010000010">
    <property type="protein sequence ID" value="KAJ1145027.1"/>
    <property type="molecule type" value="Genomic_DNA"/>
</dbReference>
<dbReference type="AlphaFoldDB" id="A0AAV7QZP2"/>
<protein>
    <submittedName>
        <fullName evidence="1">Uncharacterized protein</fullName>
    </submittedName>
</protein>
<sequence>MLKAIVGVASNVAKTKLGKLDPVTSIVFKGKEVPSQLSNRDARCAPVQQPCCYLLDTLYALLSTSATANFTNEVEAMKQGLSEVIWEEPGKLYTSQANMLAESIKNMLKSIAHASEQALRKTWDGEVHQTP</sequence>